<name>Q8RSQ0_RHILV</name>
<reference evidence="2" key="1">
    <citation type="thesis" date="2000" institute="Department of Biotecnologia" country="Universidad Politecnica Madrid, Madrid, Spain">
        <title>Regulacion simbiotica de la expresion del sistema hidrogenasa por NifA en R. leguminosarum bv. viciae.</title>
        <authorList>
            <person name="Martinez M."/>
        </authorList>
    </citation>
    <scope>NUCLEOTIDE SEQUENCE</scope>
    <source>
        <plasmid evidence="2">pRL6JI</plasmid>
    </source>
</reference>
<feature type="compositionally biased region" description="Basic and acidic residues" evidence="1">
    <location>
        <begin position="31"/>
        <end position="42"/>
    </location>
</feature>
<geneLocation type="plasmid" evidence="2">
    <name>pRL6JI</name>
</geneLocation>
<organism evidence="2">
    <name type="scientific">Rhizobium leguminosarum bv. viciae</name>
    <dbReference type="NCBI Taxonomy" id="387"/>
    <lineage>
        <taxon>Bacteria</taxon>
        <taxon>Pseudomonadati</taxon>
        <taxon>Pseudomonadota</taxon>
        <taxon>Alphaproteobacteria</taxon>
        <taxon>Hyphomicrobiales</taxon>
        <taxon>Rhizobiaceae</taxon>
        <taxon>Rhizobium/Agrobacterium group</taxon>
        <taxon>Rhizobium</taxon>
    </lineage>
</organism>
<evidence type="ECO:0000313" key="2">
    <source>
        <dbReference type="EMBL" id="CAD24015.1"/>
    </source>
</evidence>
<evidence type="ECO:0000256" key="1">
    <source>
        <dbReference type="SAM" id="MobiDB-lite"/>
    </source>
</evidence>
<feature type="compositionally biased region" description="Polar residues" evidence="1">
    <location>
        <begin position="18"/>
        <end position="30"/>
    </location>
</feature>
<reference evidence="2" key="2">
    <citation type="journal article" date="2004" name="J. Bacteriol.">
        <title>Symbiotic autoregulation of nifA expression in Rhizobium leguminosarum bv. viciae.</title>
        <authorList>
            <person name="Martinez M."/>
            <person name="Palacios J.M."/>
            <person name="Imperial J."/>
            <person name="Ruiz-Argueso T."/>
        </authorList>
    </citation>
    <scope>NUCLEOTIDE SEQUENCE</scope>
    <source>
        <plasmid evidence="2">pRL6JI</plasmid>
    </source>
</reference>
<feature type="region of interest" description="Disordered" evidence="1">
    <location>
        <begin position="18"/>
        <end position="42"/>
    </location>
</feature>
<accession>Q8RSQ0</accession>
<proteinExistence type="predicted"/>
<protein>
    <submittedName>
        <fullName evidence="2">YFX1 protein</fullName>
    </submittedName>
</protein>
<dbReference type="AlphaFoldDB" id="Q8RSQ0"/>
<sequence>MHIVVCIKQVPGFGRLVSSSSGRRQLTATRPRSDGHRKEAEPPAIDLHGEELWNGLVLHLH</sequence>
<dbReference type="EMBL" id="AJ431175">
    <property type="protein sequence ID" value="CAD24015.1"/>
    <property type="molecule type" value="Genomic_DNA"/>
</dbReference>
<keyword evidence="2" id="KW-0614">Plasmid</keyword>